<evidence type="ECO:0000256" key="1">
    <source>
        <dbReference type="SAM" id="Phobius"/>
    </source>
</evidence>
<organism evidence="3">
    <name type="scientific">Nitrosopumilaceae spindle-shaped virus</name>
    <dbReference type="NCBI Taxonomy" id="3065433"/>
    <lineage>
        <taxon>Viruses</taxon>
    </lineage>
</organism>
<keyword evidence="1" id="KW-0472">Membrane</keyword>
<keyword evidence="1" id="KW-1133">Transmembrane helix</keyword>
<feature type="transmembrane region" description="Helical" evidence="1">
    <location>
        <begin position="62"/>
        <end position="83"/>
    </location>
</feature>
<evidence type="ECO:0000313" key="3">
    <source>
        <dbReference type="EMBL" id="DBA52206.1"/>
    </source>
</evidence>
<accession>A0AAT9J7K8</accession>
<reference evidence="3" key="1">
    <citation type="journal article" date="2024" name="Environ. Microbiol. Rep.">
        <title>Hiding in plain sight: The discovery of complete genomes of 11 hypothetical spindle-shaped viruses that putatively infect mesophilic ammonia-oxidizing archaea.</title>
        <authorList>
            <person name="Ni Y."/>
            <person name="Xu T."/>
            <person name="Yan S."/>
            <person name="Chen L."/>
            <person name="Wang Y."/>
        </authorList>
    </citation>
    <scope>NUCLEOTIDE SEQUENCE</scope>
    <source>
        <strain evidence="3">NTT1</strain>
        <strain evidence="2">NTT2</strain>
    </source>
</reference>
<protein>
    <submittedName>
        <fullName evidence="2">ORF62</fullName>
    </submittedName>
    <submittedName>
        <fullName evidence="3">ORF65</fullName>
    </submittedName>
</protein>
<name>A0AAT9J7K8_9VIRU</name>
<feature type="transmembrane region" description="Helical" evidence="1">
    <location>
        <begin position="7"/>
        <end position="29"/>
    </location>
</feature>
<sequence length="89" mass="9763">MSSLVFLGLSTIVFIITYGIVFLLVPQILGHFFTVLDSYNLTSTMSSSWQAIYTQNENTTKFLVPLIPSIGVFLLVLKVLMAASVKGSD</sequence>
<proteinExistence type="predicted"/>
<reference evidence="3" key="2">
    <citation type="submission" date="2024-03" db="EMBL/GenBank/DDBJ databases">
        <authorList>
            <person name="Ni Y."/>
            <person name="Xu T."/>
            <person name="Yan S."/>
            <person name="Chen L."/>
            <person name="Wang Y."/>
        </authorList>
    </citation>
    <scope>NUCLEOTIDE SEQUENCE</scope>
    <source>
        <strain evidence="3">NTT1</strain>
        <strain evidence="2">NTT2</strain>
    </source>
</reference>
<evidence type="ECO:0000313" key="2">
    <source>
        <dbReference type="EMBL" id="DBA51761.1"/>
    </source>
</evidence>
<dbReference type="EMBL" id="BK067791">
    <property type="protein sequence ID" value="DBA52206.1"/>
    <property type="molecule type" value="Genomic_DNA"/>
</dbReference>
<dbReference type="EMBL" id="BK067783">
    <property type="protein sequence ID" value="DBA51761.1"/>
    <property type="molecule type" value="Genomic_DNA"/>
</dbReference>
<keyword evidence="1" id="KW-0812">Transmembrane</keyword>